<evidence type="ECO:0000313" key="1">
    <source>
        <dbReference type="EMBL" id="KER33974.1"/>
    </source>
</evidence>
<dbReference type="Proteomes" id="UP000054324">
    <property type="component" value="Unassembled WGS sequence"/>
</dbReference>
<gene>
    <name evidence="1" type="ORF">T265_00181</name>
</gene>
<proteinExistence type="predicted"/>
<reference evidence="1 2" key="1">
    <citation type="submission" date="2013-11" db="EMBL/GenBank/DDBJ databases">
        <title>Opisthorchis viverrini - life in the bile duct.</title>
        <authorList>
            <person name="Young N.D."/>
            <person name="Nagarajan N."/>
            <person name="Lin S.J."/>
            <person name="Korhonen P.K."/>
            <person name="Jex A.R."/>
            <person name="Hall R.S."/>
            <person name="Safavi-Hemami H."/>
            <person name="Kaewkong W."/>
            <person name="Bertrand D."/>
            <person name="Gao S."/>
            <person name="Seet Q."/>
            <person name="Wongkham S."/>
            <person name="Teh B.T."/>
            <person name="Wongkham C."/>
            <person name="Intapan P.M."/>
            <person name="Maleewong W."/>
            <person name="Yang X."/>
            <person name="Hu M."/>
            <person name="Wang Z."/>
            <person name="Hofmann A."/>
            <person name="Sternberg P.W."/>
            <person name="Tan P."/>
            <person name="Wang J."/>
            <person name="Gasser R.B."/>
        </authorList>
    </citation>
    <scope>NUCLEOTIDE SEQUENCE [LARGE SCALE GENOMIC DNA]</scope>
</reference>
<dbReference type="GeneID" id="20314369"/>
<dbReference type="AlphaFoldDB" id="A0A075AJU1"/>
<dbReference type="KEGG" id="ovi:T265_00181"/>
<evidence type="ECO:0000313" key="2">
    <source>
        <dbReference type="Proteomes" id="UP000054324"/>
    </source>
</evidence>
<protein>
    <submittedName>
        <fullName evidence="1">Uncharacterized protein</fullName>
    </submittedName>
</protein>
<organism evidence="1 2">
    <name type="scientific">Opisthorchis viverrini</name>
    <name type="common">Southeast Asian liver fluke</name>
    <dbReference type="NCBI Taxonomy" id="6198"/>
    <lineage>
        <taxon>Eukaryota</taxon>
        <taxon>Metazoa</taxon>
        <taxon>Spiralia</taxon>
        <taxon>Lophotrochozoa</taxon>
        <taxon>Platyhelminthes</taxon>
        <taxon>Trematoda</taxon>
        <taxon>Digenea</taxon>
        <taxon>Opisthorchiida</taxon>
        <taxon>Opisthorchiata</taxon>
        <taxon>Opisthorchiidae</taxon>
        <taxon>Opisthorchis</taxon>
    </lineage>
</organism>
<accession>A0A075AJU1</accession>
<dbReference type="OrthoDB" id="10064127at2759"/>
<keyword evidence="2" id="KW-1185">Reference proteome</keyword>
<sequence>MSACRRFTDSCTARRNTLKRAIQRSEKGADGRNYTEVAVERLSDVDAKPTKCSVFSRFTSTEETPNTIQHNPASKNVLQQTDGVRTTCIKAQAHATLAKATVHLKASFSLTVSGPDFTPELEEVLINVHMIHFESAYASGFSSVSLELCVQPDAVPSFYVNRLPFNTQAAKCDSSAQLEDQLRARFIANIQLPELQQKLLLYPDKKIFKLFGKYNYTPTYTVATLYTDSIDTIFELYELCIHTHNSGHIPSGSHRVQGAQMEHCSITHHAMVSIGVVGRDRPIGRRQSVIHISNSTTASCCVGRLLDRCLRVSGGYVPRLTDKMTPL</sequence>
<name>A0A075AJU1_OPIVI</name>
<dbReference type="EMBL" id="KL596620">
    <property type="protein sequence ID" value="KER33974.1"/>
    <property type="molecule type" value="Genomic_DNA"/>
</dbReference>
<dbReference type="CTD" id="20314369"/>
<dbReference type="RefSeq" id="XP_009162153.1">
    <property type="nucleotide sequence ID" value="XM_009163889.1"/>
</dbReference>